<feature type="non-terminal residue" evidence="1">
    <location>
        <position position="263"/>
    </location>
</feature>
<dbReference type="AlphaFoldDB" id="A0A382YP37"/>
<name>A0A382YP37_9ZZZZ</name>
<sequence length="263" mass="31644">YKFHNDPSYSKLQNFKLHADNHKIMFSIAKQVMKGTALTKKQYDLVSKLLLEYYKPQFDEHDINLKKCIGNLRIPLRKINSDHWIKLLEWKGGIGAEKRPMLCIRFPFNKKVIKYIEELKNSVDKEYFYDSHKHFFPYEEKYVWRLVTIAKKFKTKFDIEDKIQVIYDKLVDFEKNKDDYIPGVYNYELRNIPKSAIEHCHNNIGKPNRNNLYKYYDRRFLYGFNHIKLDASLQNISVLSCKIINRKSTSLIIDKKKWTLDQV</sequence>
<organism evidence="1">
    <name type="scientific">marine metagenome</name>
    <dbReference type="NCBI Taxonomy" id="408172"/>
    <lineage>
        <taxon>unclassified sequences</taxon>
        <taxon>metagenomes</taxon>
        <taxon>ecological metagenomes</taxon>
    </lineage>
</organism>
<gene>
    <name evidence="1" type="ORF">METZ01_LOCUS437132</name>
</gene>
<dbReference type="EMBL" id="UINC01176918">
    <property type="protein sequence ID" value="SVD84278.1"/>
    <property type="molecule type" value="Genomic_DNA"/>
</dbReference>
<accession>A0A382YP37</accession>
<proteinExistence type="predicted"/>
<reference evidence="1" key="1">
    <citation type="submission" date="2018-05" db="EMBL/GenBank/DDBJ databases">
        <authorList>
            <person name="Lanie J.A."/>
            <person name="Ng W.-L."/>
            <person name="Kazmierczak K.M."/>
            <person name="Andrzejewski T.M."/>
            <person name="Davidsen T.M."/>
            <person name="Wayne K.J."/>
            <person name="Tettelin H."/>
            <person name="Glass J.I."/>
            <person name="Rusch D."/>
            <person name="Podicherti R."/>
            <person name="Tsui H.-C.T."/>
            <person name="Winkler M.E."/>
        </authorList>
    </citation>
    <scope>NUCLEOTIDE SEQUENCE</scope>
</reference>
<feature type="non-terminal residue" evidence="1">
    <location>
        <position position="1"/>
    </location>
</feature>
<evidence type="ECO:0000313" key="1">
    <source>
        <dbReference type="EMBL" id="SVD84278.1"/>
    </source>
</evidence>
<protein>
    <submittedName>
        <fullName evidence="1">Uncharacterized protein</fullName>
    </submittedName>
</protein>